<reference evidence="1 2" key="1">
    <citation type="submission" date="2013-03" db="EMBL/GenBank/DDBJ databases">
        <authorList>
            <person name="Warren W."/>
            <person name="Wilson R.K."/>
        </authorList>
    </citation>
    <scope>NUCLEOTIDE SEQUENCE</scope>
</reference>
<dbReference type="Proteomes" id="UP000233100">
    <property type="component" value="Chromosome 13"/>
</dbReference>
<keyword evidence="2" id="KW-1185">Reference proteome</keyword>
<dbReference type="Ensembl" id="ENSMFAT00000095693.1">
    <property type="protein sequence ID" value="ENSMFAP00000063177.1"/>
    <property type="gene ID" value="ENSMFAG00000056658.1"/>
</dbReference>
<dbReference type="GeneTree" id="ENSGT00970000197082"/>
<evidence type="ECO:0008006" key="3">
    <source>
        <dbReference type="Google" id="ProtNLM"/>
    </source>
</evidence>
<proteinExistence type="predicted"/>
<reference evidence="1" key="3">
    <citation type="submission" date="2025-09" db="UniProtKB">
        <authorList>
            <consortium name="Ensembl"/>
        </authorList>
    </citation>
    <scope>IDENTIFICATION</scope>
</reference>
<evidence type="ECO:0000313" key="2">
    <source>
        <dbReference type="Proteomes" id="UP000233100"/>
    </source>
</evidence>
<reference evidence="1" key="2">
    <citation type="submission" date="2025-08" db="UniProtKB">
        <authorList>
            <consortium name="Ensembl"/>
        </authorList>
    </citation>
    <scope>IDENTIFICATION</scope>
</reference>
<dbReference type="AlphaFoldDB" id="A0A7N9DEH9"/>
<accession>A0A7N9DEH9</accession>
<evidence type="ECO:0000313" key="1">
    <source>
        <dbReference type="Ensembl" id="ENSMFAP00000063177.1"/>
    </source>
</evidence>
<protein>
    <recommendedName>
        <fullName evidence="3">Myb/SANT-like DNA-binding domain-containing protein</fullName>
    </recommendedName>
</protein>
<sequence length="185" mass="21314">MLLPEGFNSGLLLTHQVSQYIFQIHGGSSGMLDSKNTKRFILHSQEQSGNNSQSMTTMESIPKATAAKAKIDKWDLIKLKSFCTAKETTIRVNRQPTEWEKIFAIYSSDKGLISRTYKELQRIYKKKNKQPHQKVGKGYEQTFLKRRHSYSQQTHEKMLIITGHQRNANQNHNEIPSHTSQNGDH</sequence>
<organism evidence="1 2">
    <name type="scientific">Macaca fascicularis</name>
    <name type="common">Crab-eating macaque</name>
    <name type="synonym">Cynomolgus monkey</name>
    <dbReference type="NCBI Taxonomy" id="9541"/>
    <lineage>
        <taxon>Eukaryota</taxon>
        <taxon>Metazoa</taxon>
        <taxon>Chordata</taxon>
        <taxon>Craniata</taxon>
        <taxon>Vertebrata</taxon>
        <taxon>Euteleostomi</taxon>
        <taxon>Mammalia</taxon>
        <taxon>Eutheria</taxon>
        <taxon>Euarchontoglires</taxon>
        <taxon>Primates</taxon>
        <taxon>Haplorrhini</taxon>
        <taxon>Catarrhini</taxon>
        <taxon>Cercopithecidae</taxon>
        <taxon>Cercopithecinae</taxon>
        <taxon>Macaca</taxon>
    </lineage>
</organism>
<name>A0A7N9DEH9_MACFA</name>